<keyword evidence="7" id="KW-0808">Transferase</keyword>
<dbReference type="GO" id="GO:0004540">
    <property type="term" value="F:RNA nuclease activity"/>
    <property type="evidence" value="ECO:0007669"/>
    <property type="project" value="InterPro"/>
</dbReference>
<dbReference type="AlphaFoldDB" id="A0A2M7T7V5"/>
<dbReference type="GO" id="GO:0016787">
    <property type="term" value="F:hydrolase activity"/>
    <property type="evidence" value="ECO:0007669"/>
    <property type="project" value="UniProtKB-KW"/>
</dbReference>
<dbReference type="GO" id="GO:0016740">
    <property type="term" value="F:transferase activity"/>
    <property type="evidence" value="ECO:0007669"/>
    <property type="project" value="UniProtKB-KW"/>
</dbReference>
<sequence>MSRDYRLFLDDILQSCEKILRYTKERTLEQFLSNEMVYDAVLRNLEVIGEAVKHIPQAHRNRYPEIEWRKIAGFRDIAIHEYFGINKSILWDIIQNKVPFLKDQIEQILQSEESGDVPPS</sequence>
<proteinExistence type="inferred from homology"/>
<evidence type="ECO:0000313" key="8">
    <source>
        <dbReference type="Proteomes" id="UP000230956"/>
    </source>
</evidence>
<accession>A0A2M7T7V5</accession>
<evidence type="ECO:0000256" key="4">
    <source>
        <dbReference type="ARBA" id="ARBA00022741"/>
    </source>
</evidence>
<dbReference type="Gene3D" id="1.20.120.580">
    <property type="entry name" value="bsu32300-like"/>
    <property type="match status" value="1"/>
</dbReference>
<dbReference type="PANTHER" id="PTHR34139">
    <property type="entry name" value="UPF0331 PROTEIN MJ0127"/>
    <property type="match status" value="1"/>
</dbReference>
<dbReference type="Pfam" id="PF01934">
    <property type="entry name" value="HepT-like"/>
    <property type="match status" value="1"/>
</dbReference>
<evidence type="ECO:0000256" key="2">
    <source>
        <dbReference type="ARBA" id="ARBA00022649"/>
    </source>
</evidence>
<evidence type="ECO:0000256" key="1">
    <source>
        <dbReference type="ARBA" id="ARBA00022553"/>
    </source>
</evidence>
<keyword evidence="4" id="KW-0547">Nucleotide-binding</keyword>
<dbReference type="InterPro" id="IPR008201">
    <property type="entry name" value="HepT-like"/>
</dbReference>
<dbReference type="Proteomes" id="UP000230956">
    <property type="component" value="Unassembled WGS sequence"/>
</dbReference>
<dbReference type="RefSeq" id="WP_286976688.1">
    <property type="nucleotide sequence ID" value="NZ_PFNG01000142.1"/>
</dbReference>
<evidence type="ECO:0000256" key="6">
    <source>
        <dbReference type="ARBA" id="ARBA00024207"/>
    </source>
</evidence>
<dbReference type="InterPro" id="IPR037038">
    <property type="entry name" value="HepT-like_sf"/>
</dbReference>
<dbReference type="GO" id="GO:0110001">
    <property type="term" value="C:toxin-antitoxin complex"/>
    <property type="evidence" value="ECO:0007669"/>
    <property type="project" value="InterPro"/>
</dbReference>
<evidence type="ECO:0000256" key="5">
    <source>
        <dbReference type="ARBA" id="ARBA00022801"/>
    </source>
</evidence>
<comment type="similarity">
    <text evidence="6">Belongs to the HepT RNase toxin family.</text>
</comment>
<dbReference type="GO" id="GO:0000166">
    <property type="term" value="F:nucleotide binding"/>
    <property type="evidence" value="ECO:0007669"/>
    <property type="project" value="UniProtKB-KW"/>
</dbReference>
<keyword evidence="3" id="KW-0540">Nuclease</keyword>
<dbReference type="InterPro" id="IPR051813">
    <property type="entry name" value="HepT_RNase_toxin"/>
</dbReference>
<dbReference type="EMBL" id="PFNG01000142">
    <property type="protein sequence ID" value="PIZ38638.1"/>
    <property type="molecule type" value="Genomic_DNA"/>
</dbReference>
<keyword evidence="2" id="KW-1277">Toxin-antitoxin system</keyword>
<keyword evidence="1" id="KW-0597">Phosphoprotein</keyword>
<evidence type="ECO:0000256" key="3">
    <source>
        <dbReference type="ARBA" id="ARBA00022722"/>
    </source>
</evidence>
<evidence type="ECO:0000313" key="7">
    <source>
        <dbReference type="EMBL" id="PIZ38638.1"/>
    </source>
</evidence>
<keyword evidence="5" id="KW-0378">Hydrolase</keyword>
<protein>
    <submittedName>
        <fullName evidence="7">Nucleotidyltransferase</fullName>
    </submittedName>
</protein>
<comment type="caution">
    <text evidence="7">The sequence shown here is derived from an EMBL/GenBank/DDBJ whole genome shotgun (WGS) entry which is preliminary data.</text>
</comment>
<gene>
    <name evidence="7" type="ORF">COY37_05850</name>
</gene>
<organism evidence="7 8">
    <name type="scientific">Candidatus Aquicultor secundus</name>
    <dbReference type="NCBI Taxonomy" id="1973895"/>
    <lineage>
        <taxon>Bacteria</taxon>
        <taxon>Bacillati</taxon>
        <taxon>Actinomycetota</taxon>
        <taxon>Candidatus Aquicultoria</taxon>
        <taxon>Candidatus Aquicultorales</taxon>
        <taxon>Candidatus Aquicultoraceae</taxon>
        <taxon>Candidatus Aquicultor</taxon>
    </lineage>
</organism>
<name>A0A2M7T7V5_9ACTN</name>
<reference evidence="8" key="1">
    <citation type="submission" date="2017-09" db="EMBL/GenBank/DDBJ databases">
        <title>Depth-based differentiation of microbial function through sediment-hosted aquifers and enrichment of novel symbionts in the deep terrestrial subsurface.</title>
        <authorList>
            <person name="Probst A.J."/>
            <person name="Ladd B."/>
            <person name="Jarett J.K."/>
            <person name="Geller-Mcgrath D.E."/>
            <person name="Sieber C.M.K."/>
            <person name="Emerson J.B."/>
            <person name="Anantharaman K."/>
            <person name="Thomas B.C."/>
            <person name="Malmstrom R."/>
            <person name="Stieglmeier M."/>
            <person name="Klingl A."/>
            <person name="Woyke T."/>
            <person name="Ryan C.M."/>
            <person name="Banfield J.F."/>
        </authorList>
    </citation>
    <scope>NUCLEOTIDE SEQUENCE [LARGE SCALE GENOMIC DNA]</scope>
</reference>
<dbReference type="PANTHER" id="PTHR34139:SF1">
    <property type="entry name" value="RNASE MJ1380-RELATED"/>
    <property type="match status" value="1"/>
</dbReference>